<comment type="caution">
    <text evidence="1">The sequence shown here is derived from an EMBL/GenBank/DDBJ whole genome shotgun (WGS) entry which is preliminary data.</text>
</comment>
<organism evidence="1 2">
    <name type="scientific">Roseateles saccharophilus</name>
    <name type="common">Pseudomonas saccharophila</name>
    <dbReference type="NCBI Taxonomy" id="304"/>
    <lineage>
        <taxon>Bacteria</taxon>
        <taxon>Pseudomonadati</taxon>
        <taxon>Pseudomonadota</taxon>
        <taxon>Betaproteobacteria</taxon>
        <taxon>Burkholderiales</taxon>
        <taxon>Sphaerotilaceae</taxon>
        <taxon>Roseateles</taxon>
    </lineage>
</organism>
<reference evidence="1 2" key="1">
    <citation type="submission" date="2023-07" db="EMBL/GenBank/DDBJ databases">
        <title>Sorghum-associated microbial communities from plants grown in Nebraska, USA.</title>
        <authorList>
            <person name="Schachtman D."/>
        </authorList>
    </citation>
    <scope>NUCLEOTIDE SEQUENCE [LARGE SCALE GENOMIC DNA]</scope>
    <source>
        <strain evidence="1 2">BE314</strain>
    </source>
</reference>
<dbReference type="EMBL" id="JAVDXU010000005">
    <property type="protein sequence ID" value="MDR7272650.1"/>
    <property type="molecule type" value="Genomic_DNA"/>
</dbReference>
<name>A0ABU1YUU8_ROSSA</name>
<evidence type="ECO:0000313" key="2">
    <source>
        <dbReference type="Proteomes" id="UP001180453"/>
    </source>
</evidence>
<evidence type="ECO:0000313" key="1">
    <source>
        <dbReference type="EMBL" id="MDR7272650.1"/>
    </source>
</evidence>
<proteinExistence type="predicted"/>
<dbReference type="Proteomes" id="UP001180453">
    <property type="component" value="Unassembled WGS sequence"/>
</dbReference>
<protein>
    <recommendedName>
        <fullName evidence="3">Lipoprotein</fullName>
    </recommendedName>
</protein>
<gene>
    <name evidence="1" type="ORF">J2X20_005333</name>
</gene>
<evidence type="ECO:0008006" key="3">
    <source>
        <dbReference type="Google" id="ProtNLM"/>
    </source>
</evidence>
<dbReference type="PROSITE" id="PS51257">
    <property type="entry name" value="PROKAR_LIPOPROTEIN"/>
    <property type="match status" value="1"/>
</dbReference>
<sequence length="125" mass="13934">MRYLNLIFLSAYFLAGCTQEAPHPPARQYDPVLVKARALQALVCVQLQRVPPEWKSDVVFRSPSSGDMWELLSDQPLVDHAKRISSVYSRGSGNVYLVLQEGLPETISVYGPIPPAPKCHETRAV</sequence>
<keyword evidence="2" id="KW-1185">Reference proteome</keyword>
<dbReference type="RefSeq" id="WP_310272172.1">
    <property type="nucleotide sequence ID" value="NZ_JAVDXU010000005.1"/>
</dbReference>
<accession>A0ABU1YUU8</accession>